<keyword evidence="2" id="KW-1185">Reference proteome</keyword>
<proteinExistence type="predicted"/>
<gene>
    <name evidence="1" type="ORF">E2C01_056576</name>
</gene>
<dbReference type="AlphaFoldDB" id="A0A5B7GQQ0"/>
<evidence type="ECO:0000313" key="1">
    <source>
        <dbReference type="EMBL" id="MPC62491.1"/>
    </source>
</evidence>
<accession>A0A5B7GQQ0</accession>
<reference evidence="1 2" key="1">
    <citation type="submission" date="2019-05" db="EMBL/GenBank/DDBJ databases">
        <title>Another draft genome of Portunus trituberculatus and its Hox gene families provides insights of decapod evolution.</title>
        <authorList>
            <person name="Jeong J.-H."/>
            <person name="Song I."/>
            <person name="Kim S."/>
            <person name="Choi T."/>
            <person name="Kim D."/>
            <person name="Ryu S."/>
            <person name="Kim W."/>
        </authorList>
    </citation>
    <scope>NUCLEOTIDE SEQUENCE [LARGE SCALE GENOMIC DNA]</scope>
    <source>
        <tissue evidence="1">Muscle</tissue>
    </source>
</reference>
<name>A0A5B7GQQ0_PORTR</name>
<sequence length="137" mass="15284">MRTRDDRHIFVVSVILVQPQNNNASVRTTAAAIVVPPSPSPPPPPPDTFKHQPLTDSFAGDKYMTLHLHHGNNKTTGNSNKPHKLTGVICSTLQGTRLWNSKNILAEHLEHLSMWCLRGAFTTPRTSQHLIYCNFPT</sequence>
<organism evidence="1 2">
    <name type="scientific">Portunus trituberculatus</name>
    <name type="common">Swimming crab</name>
    <name type="synonym">Neptunus trituberculatus</name>
    <dbReference type="NCBI Taxonomy" id="210409"/>
    <lineage>
        <taxon>Eukaryota</taxon>
        <taxon>Metazoa</taxon>
        <taxon>Ecdysozoa</taxon>
        <taxon>Arthropoda</taxon>
        <taxon>Crustacea</taxon>
        <taxon>Multicrustacea</taxon>
        <taxon>Malacostraca</taxon>
        <taxon>Eumalacostraca</taxon>
        <taxon>Eucarida</taxon>
        <taxon>Decapoda</taxon>
        <taxon>Pleocyemata</taxon>
        <taxon>Brachyura</taxon>
        <taxon>Eubrachyura</taxon>
        <taxon>Portunoidea</taxon>
        <taxon>Portunidae</taxon>
        <taxon>Portuninae</taxon>
        <taxon>Portunus</taxon>
    </lineage>
</organism>
<comment type="caution">
    <text evidence="1">The sequence shown here is derived from an EMBL/GenBank/DDBJ whole genome shotgun (WGS) entry which is preliminary data.</text>
</comment>
<evidence type="ECO:0000313" key="2">
    <source>
        <dbReference type="Proteomes" id="UP000324222"/>
    </source>
</evidence>
<dbReference type="EMBL" id="VSRR010019742">
    <property type="protein sequence ID" value="MPC62491.1"/>
    <property type="molecule type" value="Genomic_DNA"/>
</dbReference>
<protein>
    <submittedName>
        <fullName evidence="1">Uncharacterized protein</fullName>
    </submittedName>
</protein>
<dbReference type="Proteomes" id="UP000324222">
    <property type="component" value="Unassembled WGS sequence"/>
</dbReference>